<dbReference type="InterPro" id="IPR004101">
    <property type="entry name" value="Mur_ligase_C"/>
</dbReference>
<evidence type="ECO:0000256" key="5">
    <source>
        <dbReference type="ARBA" id="ARBA00022598"/>
    </source>
</evidence>
<evidence type="ECO:0000256" key="12">
    <source>
        <dbReference type="ARBA" id="ARBA00023316"/>
    </source>
</evidence>
<keyword evidence="6 14" id="KW-0132">Cell division</keyword>
<reference evidence="19 20" key="1">
    <citation type="submission" date="2017-05" db="EMBL/GenBank/DDBJ databases">
        <title>Thiocyanate degradation by Thiohalobacter thiocyanaticus FOKN1.</title>
        <authorList>
            <person name="Oshiki M."/>
            <person name="Fukushima T."/>
            <person name="Kawano S."/>
            <person name="Nakagawa J."/>
        </authorList>
    </citation>
    <scope>NUCLEOTIDE SEQUENCE [LARGE SCALE GENOMIC DNA]</scope>
    <source>
        <strain evidence="19 20">FOKN1</strain>
    </source>
</reference>
<dbReference type="InterPro" id="IPR050061">
    <property type="entry name" value="MurCDEF_pg_biosynth"/>
</dbReference>
<dbReference type="Gene3D" id="3.40.1190.10">
    <property type="entry name" value="Mur-like, catalytic domain"/>
    <property type="match status" value="1"/>
</dbReference>
<dbReference type="InterPro" id="IPR000713">
    <property type="entry name" value="Mur_ligase_N"/>
</dbReference>
<dbReference type="EMBL" id="AP018052">
    <property type="protein sequence ID" value="BAZ95037.1"/>
    <property type="molecule type" value="Genomic_DNA"/>
</dbReference>
<keyword evidence="15" id="KW-0472">Membrane</keyword>
<feature type="binding site" evidence="14">
    <location>
        <begin position="125"/>
        <end position="131"/>
    </location>
    <ligand>
        <name>ATP</name>
        <dbReference type="ChEBI" id="CHEBI:30616"/>
    </ligand>
</feature>
<dbReference type="Pfam" id="PF02875">
    <property type="entry name" value="Mur_ligase_C"/>
    <property type="match status" value="1"/>
</dbReference>
<dbReference type="HAMAP" id="MF_00046">
    <property type="entry name" value="MurC"/>
    <property type="match status" value="1"/>
</dbReference>
<dbReference type="InterPro" id="IPR005758">
    <property type="entry name" value="UDP-N-AcMur_Ala_ligase_MurC"/>
</dbReference>
<keyword evidence="9 14" id="KW-0133">Cell shape</keyword>
<name>A0A1Z4VTS8_9GAMM</name>
<evidence type="ECO:0000256" key="14">
    <source>
        <dbReference type="HAMAP-Rule" id="MF_00046"/>
    </source>
</evidence>
<protein>
    <recommendedName>
        <fullName evidence="3 14">UDP-N-acetylmuramate--L-alanine ligase</fullName>
        <ecNumber evidence="3 14">6.3.2.8</ecNumber>
    </recommendedName>
    <alternativeName>
        <fullName evidence="14">UDP-N-acetylmuramoyl-L-alanine synthetase</fullName>
    </alternativeName>
</protein>
<keyword evidence="10 14" id="KW-0573">Peptidoglycan synthesis</keyword>
<dbReference type="InterPro" id="IPR036565">
    <property type="entry name" value="Mur-like_cat_sf"/>
</dbReference>
<keyword evidence="8 14" id="KW-0067">ATP-binding</keyword>
<evidence type="ECO:0000256" key="6">
    <source>
        <dbReference type="ARBA" id="ARBA00022618"/>
    </source>
</evidence>
<evidence type="ECO:0000256" key="2">
    <source>
        <dbReference type="ARBA" id="ARBA00004752"/>
    </source>
</evidence>
<evidence type="ECO:0000256" key="7">
    <source>
        <dbReference type="ARBA" id="ARBA00022741"/>
    </source>
</evidence>
<keyword evidence="5 14" id="KW-0436">Ligase</keyword>
<keyword evidence="11 14" id="KW-0131">Cell cycle</keyword>
<feature type="domain" description="Mur ligase C-terminal" evidence="17">
    <location>
        <begin position="339"/>
        <end position="462"/>
    </location>
</feature>
<feature type="domain" description="Mur ligase central" evidence="18">
    <location>
        <begin position="123"/>
        <end position="305"/>
    </location>
</feature>
<dbReference type="GO" id="GO:0008763">
    <property type="term" value="F:UDP-N-acetylmuramate-L-alanine ligase activity"/>
    <property type="evidence" value="ECO:0007669"/>
    <property type="project" value="UniProtKB-UniRule"/>
</dbReference>
<evidence type="ECO:0000256" key="11">
    <source>
        <dbReference type="ARBA" id="ARBA00023306"/>
    </source>
</evidence>
<feature type="transmembrane region" description="Helical" evidence="15">
    <location>
        <begin position="21"/>
        <end position="43"/>
    </location>
</feature>
<dbReference type="GO" id="GO:0008360">
    <property type="term" value="P:regulation of cell shape"/>
    <property type="evidence" value="ECO:0007669"/>
    <property type="project" value="UniProtKB-KW"/>
</dbReference>
<keyword evidence="12 14" id="KW-0961">Cell wall biogenesis/degradation</keyword>
<comment type="pathway">
    <text evidence="2 14">Cell wall biogenesis; peptidoglycan biosynthesis.</text>
</comment>
<evidence type="ECO:0000256" key="8">
    <source>
        <dbReference type="ARBA" id="ARBA00022840"/>
    </source>
</evidence>
<dbReference type="PANTHER" id="PTHR43445">
    <property type="entry name" value="UDP-N-ACETYLMURAMATE--L-ALANINE LIGASE-RELATED"/>
    <property type="match status" value="1"/>
</dbReference>
<dbReference type="SUPFAM" id="SSF53623">
    <property type="entry name" value="MurD-like peptide ligases, catalytic domain"/>
    <property type="match status" value="1"/>
</dbReference>
<dbReference type="InterPro" id="IPR013221">
    <property type="entry name" value="Mur_ligase_cen"/>
</dbReference>
<dbReference type="Pfam" id="PF01225">
    <property type="entry name" value="Mur_ligase"/>
    <property type="match status" value="1"/>
</dbReference>
<organism evidence="19 20">
    <name type="scientific">Thiohalobacter thiocyanaticus</name>
    <dbReference type="NCBI Taxonomy" id="585455"/>
    <lineage>
        <taxon>Bacteria</taxon>
        <taxon>Pseudomonadati</taxon>
        <taxon>Pseudomonadota</taxon>
        <taxon>Gammaproteobacteria</taxon>
        <taxon>Thiohalobacterales</taxon>
        <taxon>Thiohalobacteraceae</taxon>
        <taxon>Thiohalobacter</taxon>
    </lineage>
</organism>
<keyword evidence="15" id="KW-0812">Transmembrane</keyword>
<dbReference type="InterPro" id="IPR036615">
    <property type="entry name" value="Mur_ligase_C_dom_sf"/>
</dbReference>
<dbReference type="GO" id="GO:0005524">
    <property type="term" value="F:ATP binding"/>
    <property type="evidence" value="ECO:0007669"/>
    <property type="project" value="UniProtKB-UniRule"/>
</dbReference>
<dbReference type="GO" id="GO:0009252">
    <property type="term" value="P:peptidoglycan biosynthetic process"/>
    <property type="evidence" value="ECO:0007669"/>
    <property type="project" value="UniProtKB-UniRule"/>
</dbReference>
<evidence type="ECO:0000256" key="9">
    <source>
        <dbReference type="ARBA" id="ARBA00022960"/>
    </source>
</evidence>
<dbReference type="GO" id="GO:0005737">
    <property type="term" value="C:cytoplasm"/>
    <property type="evidence" value="ECO:0007669"/>
    <property type="project" value="UniProtKB-SubCell"/>
</dbReference>
<comment type="function">
    <text evidence="14">Cell wall formation.</text>
</comment>
<evidence type="ECO:0000259" key="17">
    <source>
        <dbReference type="Pfam" id="PF02875"/>
    </source>
</evidence>
<keyword evidence="20" id="KW-1185">Reference proteome</keyword>
<keyword evidence="4 14" id="KW-0963">Cytoplasm</keyword>
<evidence type="ECO:0000256" key="3">
    <source>
        <dbReference type="ARBA" id="ARBA00012211"/>
    </source>
</evidence>
<dbReference type="Proteomes" id="UP000218765">
    <property type="component" value="Chromosome"/>
</dbReference>
<comment type="subcellular location">
    <subcellularLocation>
        <location evidence="1 14">Cytoplasm</location>
    </subcellularLocation>
</comment>
<dbReference type="AlphaFoldDB" id="A0A1Z4VTS8"/>
<feature type="domain" description="Mur ligase N-terminal catalytic" evidence="16">
    <location>
        <begin position="21"/>
        <end position="119"/>
    </location>
</feature>
<proteinExistence type="inferred from homology"/>
<evidence type="ECO:0000256" key="1">
    <source>
        <dbReference type="ARBA" id="ARBA00004496"/>
    </source>
</evidence>
<evidence type="ECO:0000256" key="15">
    <source>
        <dbReference type="SAM" id="Phobius"/>
    </source>
</evidence>
<dbReference type="SUPFAM" id="SSF53244">
    <property type="entry name" value="MurD-like peptide ligases, peptide-binding domain"/>
    <property type="match status" value="1"/>
</dbReference>
<evidence type="ECO:0000259" key="18">
    <source>
        <dbReference type="Pfam" id="PF08245"/>
    </source>
</evidence>
<dbReference type="Gene3D" id="3.40.50.720">
    <property type="entry name" value="NAD(P)-binding Rossmann-like Domain"/>
    <property type="match status" value="1"/>
</dbReference>
<dbReference type="EC" id="6.3.2.8" evidence="3 14"/>
<sequence>MIDTRSLSAGQPQGMGRVRRVHFVGIGGAGMSGIAEVMLNLGYEVQGSDLRSNPVTQRLQALGATVFAGHDPAQVAGVDVLVVSSAVTEANPEVGAAREQHIPVVPRAEMLAELMRFRYGIAVAGTHGKTTTTSLVASLLAEGDLDPTYVIGGKLNSADGHARLGTGRYLVAEADESDASFLYLQPMIGIVTNIDADHLETYGGDFSRLRQTFVEFLHHLPFYGLAVLCLDDAGVRAILPEVTRPFRTYSIDSAEADLYTRGLEQRGLQMHFSLHRKGRDDGLPVVLNLPGRHNVLNALAAVMVADELGLPDAAIQAGLRNFTGIARRSQYHGELRSPAGPVLLVDDYGHHPSEISATLTAIKAGWPERRLVVVFQPHRYTRTRDLFEDFTQALSQADVLLLCEVYAAGEAPIAGADGRALCRAVRARGKVDPVFVEQVELVPEVLAGVLAAGDVVLTLGAGDIGTVPARLEALWPVADAETGR</sequence>
<dbReference type="SUPFAM" id="SSF51984">
    <property type="entry name" value="MurCD N-terminal domain"/>
    <property type="match status" value="1"/>
</dbReference>
<evidence type="ECO:0000313" key="20">
    <source>
        <dbReference type="Proteomes" id="UP000218765"/>
    </source>
</evidence>
<gene>
    <name evidence="14" type="primary">murC</name>
    <name evidence="19" type="ORF">FOKN1_2667</name>
</gene>
<evidence type="ECO:0000256" key="10">
    <source>
        <dbReference type="ARBA" id="ARBA00022984"/>
    </source>
</evidence>
<dbReference type="Pfam" id="PF08245">
    <property type="entry name" value="Mur_ligase_M"/>
    <property type="match status" value="1"/>
</dbReference>
<dbReference type="Gene3D" id="3.90.190.20">
    <property type="entry name" value="Mur ligase, C-terminal domain"/>
    <property type="match status" value="1"/>
</dbReference>
<dbReference type="GO" id="GO:0071555">
    <property type="term" value="P:cell wall organization"/>
    <property type="evidence" value="ECO:0007669"/>
    <property type="project" value="UniProtKB-KW"/>
</dbReference>
<dbReference type="PANTHER" id="PTHR43445:SF3">
    <property type="entry name" value="UDP-N-ACETYLMURAMATE--L-ALANINE LIGASE"/>
    <property type="match status" value="1"/>
</dbReference>
<dbReference type="FunFam" id="3.40.1190.10:FF:000001">
    <property type="entry name" value="UDP-N-acetylmuramate--L-alanine ligase"/>
    <property type="match status" value="1"/>
</dbReference>
<keyword evidence="15" id="KW-1133">Transmembrane helix</keyword>
<dbReference type="NCBIfam" id="TIGR01082">
    <property type="entry name" value="murC"/>
    <property type="match status" value="1"/>
</dbReference>
<comment type="catalytic activity">
    <reaction evidence="13 14">
        <text>UDP-N-acetyl-alpha-D-muramate + L-alanine + ATP = UDP-N-acetyl-alpha-D-muramoyl-L-alanine + ADP + phosphate + H(+)</text>
        <dbReference type="Rhea" id="RHEA:23372"/>
        <dbReference type="ChEBI" id="CHEBI:15378"/>
        <dbReference type="ChEBI" id="CHEBI:30616"/>
        <dbReference type="ChEBI" id="CHEBI:43474"/>
        <dbReference type="ChEBI" id="CHEBI:57972"/>
        <dbReference type="ChEBI" id="CHEBI:70757"/>
        <dbReference type="ChEBI" id="CHEBI:83898"/>
        <dbReference type="ChEBI" id="CHEBI:456216"/>
        <dbReference type="EC" id="6.3.2.8"/>
    </reaction>
</comment>
<dbReference type="KEGG" id="ttc:FOKN1_2667"/>
<evidence type="ECO:0000256" key="4">
    <source>
        <dbReference type="ARBA" id="ARBA00022490"/>
    </source>
</evidence>
<evidence type="ECO:0000259" key="16">
    <source>
        <dbReference type="Pfam" id="PF01225"/>
    </source>
</evidence>
<keyword evidence="7 14" id="KW-0547">Nucleotide-binding</keyword>
<evidence type="ECO:0000313" key="19">
    <source>
        <dbReference type="EMBL" id="BAZ95037.1"/>
    </source>
</evidence>
<dbReference type="UniPathway" id="UPA00219"/>
<evidence type="ECO:0000256" key="13">
    <source>
        <dbReference type="ARBA" id="ARBA00047833"/>
    </source>
</evidence>
<dbReference type="GO" id="GO:0051301">
    <property type="term" value="P:cell division"/>
    <property type="evidence" value="ECO:0007669"/>
    <property type="project" value="UniProtKB-KW"/>
</dbReference>
<accession>A0A1Z4VTS8</accession>
<dbReference type="RefSeq" id="WP_231971518.1">
    <property type="nucleotide sequence ID" value="NZ_AP018052.1"/>
</dbReference>
<comment type="similarity">
    <text evidence="14">Belongs to the MurCDEF family.</text>
</comment>